<reference evidence="1 2" key="1">
    <citation type="submission" date="2016-01" db="EMBL/GenBank/DDBJ databases">
        <title>Annotation of Pseudomonas oryzihabitans USDA-ARS-USMARC-56511.</title>
        <authorList>
            <person name="Harhay G.P."/>
            <person name="Harhay D.M."/>
            <person name="Smith T.P.L."/>
            <person name="Bono J.L."/>
            <person name="Heaton M.P."/>
            <person name="Clawson M.L."/>
            <person name="Chitko-Mckown C.G."/>
            <person name="Capik S.F."/>
            <person name="DeDonder K.D."/>
            <person name="Apley M.D."/>
            <person name="Lubbers B.V."/>
            <person name="White B.J."/>
            <person name="Larson R.L."/>
        </authorList>
    </citation>
    <scope>NUCLEOTIDE SEQUENCE [LARGE SCALE GENOMIC DNA]</scope>
    <source>
        <strain evidence="1 2">USDA-ARS-USMARC-56511</strain>
    </source>
</reference>
<sequence>MTAHTSPFHGNGQLQQLRRLIPRQHFEGLERHLELLSTEFPLFDHPPLVIHCTLAETLENLGIRAFQWQGICDMPQRMALGSALMGEGFMAQSSTPEYTLYLNARGEKVLLRQETSAGRTLVSLVSDCPPLFSYLAAKHSEAVPVT</sequence>
<name>A0A0U4HDH3_9PSED</name>
<protein>
    <submittedName>
        <fullName evidence="1">Uncharacterized protein</fullName>
    </submittedName>
</protein>
<dbReference type="OrthoDB" id="6884093at2"/>
<gene>
    <name evidence="1" type="ORF">APT59_06870</name>
</gene>
<proteinExistence type="predicted"/>
<evidence type="ECO:0000313" key="2">
    <source>
        <dbReference type="Proteomes" id="UP000064137"/>
    </source>
</evidence>
<organism evidence="1 2">
    <name type="scientific">Pseudomonas oryzihabitans</name>
    <dbReference type="NCBI Taxonomy" id="47885"/>
    <lineage>
        <taxon>Bacteria</taxon>
        <taxon>Pseudomonadati</taxon>
        <taxon>Pseudomonadota</taxon>
        <taxon>Gammaproteobacteria</taxon>
        <taxon>Pseudomonadales</taxon>
        <taxon>Pseudomonadaceae</taxon>
        <taxon>Pseudomonas</taxon>
    </lineage>
</organism>
<evidence type="ECO:0000313" key="1">
    <source>
        <dbReference type="EMBL" id="ALZ83946.1"/>
    </source>
</evidence>
<dbReference type="EMBL" id="CP013987">
    <property type="protein sequence ID" value="ALZ83946.1"/>
    <property type="molecule type" value="Genomic_DNA"/>
</dbReference>
<dbReference type="Proteomes" id="UP000064137">
    <property type="component" value="Chromosome"/>
</dbReference>
<dbReference type="RefSeq" id="WP_059314177.1">
    <property type="nucleotide sequence ID" value="NZ_CP013987.1"/>
</dbReference>
<accession>A0A0U4HDH3</accession>
<dbReference type="KEGG" id="por:APT59_06870"/>
<dbReference type="AlphaFoldDB" id="A0A0U4HDH3"/>